<name>A0A336MEY6_CULSO</name>
<protein>
    <submittedName>
        <fullName evidence="2">CSON000607 protein</fullName>
    </submittedName>
</protein>
<proteinExistence type="predicted"/>
<reference evidence="2" key="1">
    <citation type="submission" date="2018-07" db="EMBL/GenBank/DDBJ databases">
        <authorList>
            <person name="Quirk P.G."/>
            <person name="Krulwich T.A."/>
        </authorList>
    </citation>
    <scope>NUCLEOTIDE SEQUENCE</scope>
</reference>
<dbReference type="EMBL" id="UFQT01001098">
    <property type="protein sequence ID" value="SSX28904.1"/>
    <property type="molecule type" value="Genomic_DNA"/>
</dbReference>
<dbReference type="AlphaFoldDB" id="A0A336MEY6"/>
<sequence length="101" mass="11936">MTCTNQESDTFMNRLNNFESKLLELENMLLRMCRQTEDKIDQIIDTLNDIHTRVVSDMENFDNEPLFSDEVDDPENAEKETNNVYSESDESDYESLEEVDR</sequence>
<gene>
    <name evidence="2" type="primary">CSON000607</name>
</gene>
<feature type="compositionally biased region" description="Acidic residues" evidence="1">
    <location>
        <begin position="87"/>
        <end position="101"/>
    </location>
</feature>
<evidence type="ECO:0000313" key="2">
    <source>
        <dbReference type="EMBL" id="SSX28904.1"/>
    </source>
</evidence>
<feature type="region of interest" description="Disordered" evidence="1">
    <location>
        <begin position="63"/>
        <end position="101"/>
    </location>
</feature>
<organism evidence="2">
    <name type="scientific">Culicoides sonorensis</name>
    <name type="common">Biting midge</name>
    <dbReference type="NCBI Taxonomy" id="179676"/>
    <lineage>
        <taxon>Eukaryota</taxon>
        <taxon>Metazoa</taxon>
        <taxon>Ecdysozoa</taxon>
        <taxon>Arthropoda</taxon>
        <taxon>Hexapoda</taxon>
        <taxon>Insecta</taxon>
        <taxon>Pterygota</taxon>
        <taxon>Neoptera</taxon>
        <taxon>Endopterygota</taxon>
        <taxon>Diptera</taxon>
        <taxon>Nematocera</taxon>
        <taxon>Chironomoidea</taxon>
        <taxon>Ceratopogonidae</taxon>
        <taxon>Ceratopogoninae</taxon>
        <taxon>Culicoides</taxon>
        <taxon>Monoculicoides</taxon>
    </lineage>
</organism>
<dbReference type="VEuPathDB" id="VectorBase:CSON000607"/>
<evidence type="ECO:0000256" key="1">
    <source>
        <dbReference type="SAM" id="MobiDB-lite"/>
    </source>
</evidence>
<accession>A0A336MEY6</accession>
<feature type="compositionally biased region" description="Acidic residues" evidence="1">
    <location>
        <begin position="63"/>
        <end position="75"/>
    </location>
</feature>